<evidence type="ECO:0000256" key="6">
    <source>
        <dbReference type="RuleBase" id="RU280814"/>
    </source>
</evidence>
<gene>
    <name evidence="8" type="ORF">OXD698_LOCUS53059</name>
</gene>
<dbReference type="EMBL" id="CAJOAZ010029787">
    <property type="protein sequence ID" value="CAF4428090.1"/>
    <property type="molecule type" value="Genomic_DNA"/>
</dbReference>
<feature type="transmembrane region" description="Helical" evidence="6">
    <location>
        <begin position="44"/>
        <end position="71"/>
    </location>
</feature>
<accession>A0A820QU55</accession>
<keyword evidence="3 6" id="KW-0812">Transmembrane</keyword>
<feature type="non-terminal residue" evidence="8">
    <location>
        <position position="1"/>
    </location>
</feature>
<evidence type="ECO:0000256" key="2">
    <source>
        <dbReference type="ARBA" id="ARBA00009671"/>
    </source>
</evidence>
<reference evidence="8" key="1">
    <citation type="submission" date="2021-02" db="EMBL/GenBank/DDBJ databases">
        <authorList>
            <person name="Nowell W R."/>
        </authorList>
    </citation>
    <scope>NUCLEOTIDE SEQUENCE</scope>
</reference>
<comment type="similarity">
    <text evidence="2 6">Belongs to the anoctamin family.</text>
</comment>
<sequence length="77" mass="9494">IRQVLTLHNKEILSHLRETWVWPKKFFFTRQPIEDIRQYFGVKIALYFCWISFYTKALCLPALYGIIIWFYTGRNQY</sequence>
<evidence type="ECO:0000256" key="3">
    <source>
        <dbReference type="ARBA" id="ARBA00022692"/>
    </source>
</evidence>
<evidence type="ECO:0000259" key="7">
    <source>
        <dbReference type="Pfam" id="PF04547"/>
    </source>
</evidence>
<dbReference type="InterPro" id="IPR007632">
    <property type="entry name" value="Anoctamin"/>
</dbReference>
<keyword evidence="5 6" id="KW-0472">Membrane</keyword>
<feature type="domain" description="Anoctamin transmembrane" evidence="7">
    <location>
        <begin position="36"/>
        <end position="72"/>
    </location>
</feature>
<evidence type="ECO:0000256" key="4">
    <source>
        <dbReference type="ARBA" id="ARBA00022989"/>
    </source>
</evidence>
<comment type="caution">
    <text evidence="8">The sequence shown here is derived from an EMBL/GenBank/DDBJ whole genome shotgun (WGS) entry which is preliminary data.</text>
</comment>
<evidence type="ECO:0000313" key="9">
    <source>
        <dbReference type="Proteomes" id="UP000663844"/>
    </source>
</evidence>
<proteinExistence type="inferred from homology"/>
<dbReference type="InterPro" id="IPR049452">
    <property type="entry name" value="Anoctamin_TM"/>
</dbReference>
<dbReference type="PANTHER" id="PTHR12308:SF51">
    <property type="entry name" value="ANOCTAMIN-8"/>
    <property type="match status" value="1"/>
</dbReference>
<protein>
    <recommendedName>
        <fullName evidence="6">Anoctamin</fullName>
    </recommendedName>
</protein>
<evidence type="ECO:0000256" key="1">
    <source>
        <dbReference type="ARBA" id="ARBA00004141"/>
    </source>
</evidence>
<name>A0A820QU55_9BILA</name>
<dbReference type="GO" id="GO:0005254">
    <property type="term" value="F:chloride channel activity"/>
    <property type="evidence" value="ECO:0007669"/>
    <property type="project" value="TreeGrafter"/>
</dbReference>
<dbReference type="PANTHER" id="PTHR12308">
    <property type="entry name" value="ANOCTAMIN"/>
    <property type="match status" value="1"/>
</dbReference>
<comment type="subcellular location">
    <subcellularLocation>
        <location evidence="1 6">Membrane</location>
        <topology evidence="1 6">Multi-pass membrane protein</topology>
    </subcellularLocation>
</comment>
<organism evidence="8 9">
    <name type="scientific">Adineta steineri</name>
    <dbReference type="NCBI Taxonomy" id="433720"/>
    <lineage>
        <taxon>Eukaryota</taxon>
        <taxon>Metazoa</taxon>
        <taxon>Spiralia</taxon>
        <taxon>Gnathifera</taxon>
        <taxon>Rotifera</taxon>
        <taxon>Eurotatoria</taxon>
        <taxon>Bdelloidea</taxon>
        <taxon>Adinetida</taxon>
        <taxon>Adinetidae</taxon>
        <taxon>Adineta</taxon>
    </lineage>
</organism>
<dbReference type="AlphaFoldDB" id="A0A820QU55"/>
<dbReference type="Proteomes" id="UP000663844">
    <property type="component" value="Unassembled WGS sequence"/>
</dbReference>
<comment type="caution">
    <text evidence="6">Lacks conserved residue(s) required for the propagation of feature annotation.</text>
</comment>
<dbReference type="GO" id="GO:0005886">
    <property type="term" value="C:plasma membrane"/>
    <property type="evidence" value="ECO:0007669"/>
    <property type="project" value="TreeGrafter"/>
</dbReference>
<dbReference type="Pfam" id="PF04547">
    <property type="entry name" value="Anoctamin"/>
    <property type="match status" value="1"/>
</dbReference>
<evidence type="ECO:0000313" key="8">
    <source>
        <dbReference type="EMBL" id="CAF4428090.1"/>
    </source>
</evidence>
<evidence type="ECO:0000256" key="5">
    <source>
        <dbReference type="ARBA" id="ARBA00023136"/>
    </source>
</evidence>
<keyword evidence="4 6" id="KW-1133">Transmembrane helix</keyword>